<evidence type="ECO:0008006" key="4">
    <source>
        <dbReference type="Google" id="ProtNLM"/>
    </source>
</evidence>
<dbReference type="EMBL" id="JBHTIL010000001">
    <property type="protein sequence ID" value="MFD0926146.1"/>
    <property type="molecule type" value="Genomic_DNA"/>
</dbReference>
<dbReference type="Proteomes" id="UP001597068">
    <property type="component" value="Unassembled WGS sequence"/>
</dbReference>
<proteinExistence type="predicted"/>
<reference evidence="3" key="1">
    <citation type="journal article" date="2019" name="Int. J. Syst. Evol. Microbiol.">
        <title>The Global Catalogue of Microorganisms (GCM) 10K type strain sequencing project: providing services to taxonomists for standard genome sequencing and annotation.</title>
        <authorList>
            <consortium name="The Broad Institute Genomics Platform"/>
            <consortium name="The Broad Institute Genome Sequencing Center for Infectious Disease"/>
            <person name="Wu L."/>
            <person name="Ma J."/>
        </authorList>
    </citation>
    <scope>NUCLEOTIDE SEQUENCE [LARGE SCALE GENOMIC DNA]</scope>
    <source>
        <strain evidence="3">CCUG 50873</strain>
    </source>
</reference>
<dbReference type="RefSeq" id="WP_253645961.1">
    <property type="nucleotide sequence ID" value="NZ_BAAAMO010000002.1"/>
</dbReference>
<name>A0ABW3G6X6_9NOCA</name>
<accession>A0ABW3G6X6</accession>
<evidence type="ECO:0000313" key="2">
    <source>
        <dbReference type="EMBL" id="MFD0926146.1"/>
    </source>
</evidence>
<gene>
    <name evidence="2" type="ORF">ACFQ04_10405</name>
</gene>
<feature type="transmembrane region" description="Helical" evidence="1">
    <location>
        <begin position="236"/>
        <end position="257"/>
    </location>
</feature>
<keyword evidence="3" id="KW-1185">Reference proteome</keyword>
<sequence length="277" mass="27634">MTHTVDASRSRPHRASWVWAATAVVGGVGFVVAPTLIAGDPYDAGIGDGRGLGDAARVGVADFLGRHSAAMTGAFGDLTDYWAHYHWVKVVFGLVAVGALALLGRGLSRSAGTASTRLDRARWAATGGLVASTAVAAMVVVVANVQGALAPASSALSLLPRARADDDLSGVRAAASAGVADGAEDPAIGALVRDFGRYHAVLAICLGVVVLGLAVLTVAVGRAARRAARGTALRPLAAASTVVFAVAAALLAVIVVANVGTALDPAPALQLFFAGSS</sequence>
<comment type="caution">
    <text evidence="2">The sequence shown here is derived from an EMBL/GenBank/DDBJ whole genome shotgun (WGS) entry which is preliminary data.</text>
</comment>
<keyword evidence="1" id="KW-0812">Transmembrane</keyword>
<feature type="transmembrane region" description="Helical" evidence="1">
    <location>
        <begin position="17"/>
        <end position="37"/>
    </location>
</feature>
<feature type="transmembrane region" description="Helical" evidence="1">
    <location>
        <begin position="85"/>
        <end position="103"/>
    </location>
</feature>
<evidence type="ECO:0000256" key="1">
    <source>
        <dbReference type="SAM" id="Phobius"/>
    </source>
</evidence>
<protein>
    <recommendedName>
        <fullName evidence="4">Tat (Twin-arginine translocation) pathway signal sequence</fullName>
    </recommendedName>
</protein>
<feature type="transmembrane region" description="Helical" evidence="1">
    <location>
        <begin position="123"/>
        <end position="143"/>
    </location>
</feature>
<feature type="transmembrane region" description="Helical" evidence="1">
    <location>
        <begin position="200"/>
        <end position="224"/>
    </location>
</feature>
<organism evidence="2 3">
    <name type="scientific">Williamsia deligens</name>
    <dbReference type="NCBI Taxonomy" id="321325"/>
    <lineage>
        <taxon>Bacteria</taxon>
        <taxon>Bacillati</taxon>
        <taxon>Actinomycetota</taxon>
        <taxon>Actinomycetes</taxon>
        <taxon>Mycobacteriales</taxon>
        <taxon>Nocardiaceae</taxon>
        <taxon>Williamsia</taxon>
    </lineage>
</organism>
<evidence type="ECO:0000313" key="3">
    <source>
        <dbReference type="Proteomes" id="UP001597068"/>
    </source>
</evidence>
<keyword evidence="1" id="KW-1133">Transmembrane helix</keyword>
<keyword evidence="1" id="KW-0472">Membrane</keyword>